<keyword evidence="4" id="KW-0804">Transcription</keyword>
<dbReference type="PROSITE" id="PS50931">
    <property type="entry name" value="HTH_LYSR"/>
    <property type="match status" value="1"/>
</dbReference>
<dbReference type="InterPro" id="IPR000847">
    <property type="entry name" value="LysR_HTH_N"/>
</dbReference>
<evidence type="ECO:0000256" key="2">
    <source>
        <dbReference type="ARBA" id="ARBA00023015"/>
    </source>
</evidence>
<dbReference type="PANTHER" id="PTHR30537:SF81">
    <property type="entry name" value="TRANSCRIPTIONAL REGULATOR-RELATED"/>
    <property type="match status" value="1"/>
</dbReference>
<dbReference type="CDD" id="cd08422">
    <property type="entry name" value="PBP2_CrgA_like"/>
    <property type="match status" value="1"/>
</dbReference>
<name>A0ABU0J8U4_9HYPH</name>
<evidence type="ECO:0000259" key="5">
    <source>
        <dbReference type="PROSITE" id="PS50931"/>
    </source>
</evidence>
<comment type="caution">
    <text evidence="6">The sequence shown here is derived from an EMBL/GenBank/DDBJ whole genome shotgun (WGS) entry which is preliminary data.</text>
</comment>
<dbReference type="Gene3D" id="3.40.190.290">
    <property type="match status" value="1"/>
</dbReference>
<dbReference type="Proteomes" id="UP001242480">
    <property type="component" value="Unassembled WGS sequence"/>
</dbReference>
<keyword evidence="7" id="KW-1185">Reference proteome</keyword>
<dbReference type="PANTHER" id="PTHR30537">
    <property type="entry name" value="HTH-TYPE TRANSCRIPTIONAL REGULATOR"/>
    <property type="match status" value="1"/>
</dbReference>
<dbReference type="Gene3D" id="1.10.10.10">
    <property type="entry name" value="Winged helix-like DNA-binding domain superfamily/Winged helix DNA-binding domain"/>
    <property type="match status" value="1"/>
</dbReference>
<dbReference type="Pfam" id="PF00126">
    <property type="entry name" value="HTH_1"/>
    <property type="match status" value="1"/>
</dbReference>
<evidence type="ECO:0000256" key="4">
    <source>
        <dbReference type="ARBA" id="ARBA00023163"/>
    </source>
</evidence>
<dbReference type="InterPro" id="IPR036390">
    <property type="entry name" value="WH_DNA-bd_sf"/>
</dbReference>
<dbReference type="Pfam" id="PF03466">
    <property type="entry name" value="LysR_substrate"/>
    <property type="match status" value="1"/>
</dbReference>
<organism evidence="6 7">
    <name type="scientific">Labrys wisconsinensis</name>
    <dbReference type="NCBI Taxonomy" id="425677"/>
    <lineage>
        <taxon>Bacteria</taxon>
        <taxon>Pseudomonadati</taxon>
        <taxon>Pseudomonadota</taxon>
        <taxon>Alphaproteobacteria</taxon>
        <taxon>Hyphomicrobiales</taxon>
        <taxon>Xanthobacteraceae</taxon>
        <taxon>Labrys</taxon>
    </lineage>
</organism>
<keyword evidence="3 6" id="KW-0238">DNA-binding</keyword>
<sequence>MIRTDGVLAFVAVVEGGSISEAARRLRLAKSVVSERLIELERTLGGTLLRRSTRRLSLTEDGAAFLERARRILGEMEGASADMAARRGLIVGPLRISAPVTFGRLHLGPALYPFLAEHPGLELTLDLDDRRADVSSSGFDAVIRHGAIEDTRLIVWRLAPSRRLLAAAPGYLDRHGTPTSLAELERHRGIFYSNRGVADWRFRGEVGSTITASAQFALGINNGDMMRDAAIAGLGIALLPAFIAAPALRDGLLVEIDVGCRPDAEFIYMAHAEGRTPPAKLRALAEHLRRVFGHPPYWETGLDHGAQVPP</sequence>
<dbReference type="EMBL" id="JAUSVX010000005">
    <property type="protein sequence ID" value="MDQ0470025.1"/>
    <property type="molecule type" value="Genomic_DNA"/>
</dbReference>
<dbReference type="SUPFAM" id="SSF53850">
    <property type="entry name" value="Periplasmic binding protein-like II"/>
    <property type="match status" value="1"/>
</dbReference>
<dbReference type="InterPro" id="IPR005119">
    <property type="entry name" value="LysR_subst-bd"/>
</dbReference>
<evidence type="ECO:0000313" key="6">
    <source>
        <dbReference type="EMBL" id="MDQ0470025.1"/>
    </source>
</evidence>
<dbReference type="GO" id="GO:0003677">
    <property type="term" value="F:DNA binding"/>
    <property type="evidence" value="ECO:0007669"/>
    <property type="project" value="UniProtKB-KW"/>
</dbReference>
<evidence type="ECO:0000256" key="1">
    <source>
        <dbReference type="ARBA" id="ARBA00009437"/>
    </source>
</evidence>
<evidence type="ECO:0000256" key="3">
    <source>
        <dbReference type="ARBA" id="ARBA00023125"/>
    </source>
</evidence>
<dbReference type="InterPro" id="IPR036388">
    <property type="entry name" value="WH-like_DNA-bd_sf"/>
</dbReference>
<feature type="domain" description="HTH lysR-type" evidence="5">
    <location>
        <begin position="9"/>
        <end position="59"/>
    </location>
</feature>
<protein>
    <submittedName>
        <fullName evidence="6">DNA-binding transcriptional LysR family regulator</fullName>
    </submittedName>
</protein>
<evidence type="ECO:0000313" key="7">
    <source>
        <dbReference type="Proteomes" id="UP001242480"/>
    </source>
</evidence>
<dbReference type="InterPro" id="IPR058163">
    <property type="entry name" value="LysR-type_TF_proteobact-type"/>
</dbReference>
<gene>
    <name evidence="6" type="ORF">QO011_003041</name>
</gene>
<comment type="similarity">
    <text evidence="1">Belongs to the LysR transcriptional regulatory family.</text>
</comment>
<dbReference type="SUPFAM" id="SSF46785">
    <property type="entry name" value="Winged helix' DNA-binding domain"/>
    <property type="match status" value="1"/>
</dbReference>
<reference evidence="6 7" key="1">
    <citation type="submission" date="2023-07" db="EMBL/GenBank/DDBJ databases">
        <title>Genomic Encyclopedia of Type Strains, Phase IV (KMG-IV): sequencing the most valuable type-strain genomes for metagenomic binning, comparative biology and taxonomic classification.</title>
        <authorList>
            <person name="Goeker M."/>
        </authorList>
    </citation>
    <scope>NUCLEOTIDE SEQUENCE [LARGE SCALE GENOMIC DNA]</scope>
    <source>
        <strain evidence="6 7">DSM 19619</strain>
    </source>
</reference>
<keyword evidence="2" id="KW-0805">Transcription regulation</keyword>
<dbReference type="RefSeq" id="WP_307273421.1">
    <property type="nucleotide sequence ID" value="NZ_JAUSVX010000005.1"/>
</dbReference>
<proteinExistence type="inferred from homology"/>
<accession>A0ABU0J8U4</accession>